<reference evidence="6" key="2">
    <citation type="submission" date="2021-04" db="EMBL/GenBank/DDBJ databases">
        <authorList>
            <person name="Gilroy R."/>
        </authorList>
    </citation>
    <scope>NUCLEOTIDE SEQUENCE</scope>
    <source>
        <strain evidence="6">CHK198-12963</strain>
    </source>
</reference>
<dbReference type="Gene3D" id="1.10.10.10">
    <property type="entry name" value="Winged helix-like DNA-binding domain superfamily/Winged helix DNA-binding domain"/>
    <property type="match status" value="1"/>
</dbReference>
<dbReference type="CDD" id="cd05466">
    <property type="entry name" value="PBP2_LTTR_substrate"/>
    <property type="match status" value="1"/>
</dbReference>
<dbReference type="GO" id="GO:0000976">
    <property type="term" value="F:transcription cis-regulatory region binding"/>
    <property type="evidence" value="ECO:0007669"/>
    <property type="project" value="TreeGrafter"/>
</dbReference>
<keyword evidence="3" id="KW-0238">DNA-binding</keyword>
<name>A0A9D2PUB4_9FIRM</name>
<dbReference type="Pfam" id="PF03466">
    <property type="entry name" value="LysR_substrate"/>
    <property type="match status" value="1"/>
</dbReference>
<protein>
    <submittedName>
        <fullName evidence="6">LysR family transcriptional regulator</fullName>
    </submittedName>
</protein>
<organism evidence="6 7">
    <name type="scientific">Candidatus Enterocloster excrementigallinarum</name>
    <dbReference type="NCBI Taxonomy" id="2838558"/>
    <lineage>
        <taxon>Bacteria</taxon>
        <taxon>Bacillati</taxon>
        <taxon>Bacillota</taxon>
        <taxon>Clostridia</taxon>
        <taxon>Lachnospirales</taxon>
        <taxon>Lachnospiraceae</taxon>
        <taxon>Enterocloster</taxon>
    </lineage>
</organism>
<feature type="domain" description="HTH lysR-type" evidence="5">
    <location>
        <begin position="1"/>
        <end position="58"/>
    </location>
</feature>
<dbReference type="InterPro" id="IPR036388">
    <property type="entry name" value="WH-like_DNA-bd_sf"/>
</dbReference>
<dbReference type="InterPro" id="IPR036390">
    <property type="entry name" value="WH_DNA-bd_sf"/>
</dbReference>
<evidence type="ECO:0000256" key="2">
    <source>
        <dbReference type="ARBA" id="ARBA00023015"/>
    </source>
</evidence>
<dbReference type="SUPFAM" id="SSF46785">
    <property type="entry name" value="Winged helix' DNA-binding domain"/>
    <property type="match status" value="1"/>
</dbReference>
<reference evidence="6" key="1">
    <citation type="journal article" date="2021" name="PeerJ">
        <title>Extensive microbial diversity within the chicken gut microbiome revealed by metagenomics and culture.</title>
        <authorList>
            <person name="Gilroy R."/>
            <person name="Ravi A."/>
            <person name="Getino M."/>
            <person name="Pursley I."/>
            <person name="Horton D.L."/>
            <person name="Alikhan N.F."/>
            <person name="Baker D."/>
            <person name="Gharbi K."/>
            <person name="Hall N."/>
            <person name="Watson M."/>
            <person name="Adriaenssens E.M."/>
            <person name="Foster-Nyarko E."/>
            <person name="Jarju S."/>
            <person name="Secka A."/>
            <person name="Antonio M."/>
            <person name="Oren A."/>
            <person name="Chaudhuri R.R."/>
            <person name="La Ragione R."/>
            <person name="Hildebrand F."/>
            <person name="Pallen M.J."/>
        </authorList>
    </citation>
    <scope>NUCLEOTIDE SEQUENCE</scope>
    <source>
        <strain evidence="6">CHK198-12963</strain>
    </source>
</reference>
<dbReference type="PANTHER" id="PTHR30126:SF40">
    <property type="entry name" value="HTH-TYPE TRANSCRIPTIONAL REGULATOR GLTR"/>
    <property type="match status" value="1"/>
</dbReference>
<dbReference type="PROSITE" id="PS50931">
    <property type="entry name" value="HTH_LYSR"/>
    <property type="match status" value="1"/>
</dbReference>
<evidence type="ECO:0000256" key="4">
    <source>
        <dbReference type="ARBA" id="ARBA00023163"/>
    </source>
</evidence>
<evidence type="ECO:0000259" key="5">
    <source>
        <dbReference type="PROSITE" id="PS50931"/>
    </source>
</evidence>
<dbReference type="Gene3D" id="3.40.190.290">
    <property type="match status" value="1"/>
</dbReference>
<dbReference type="Proteomes" id="UP000823863">
    <property type="component" value="Unassembled WGS sequence"/>
</dbReference>
<keyword evidence="2" id="KW-0805">Transcription regulation</keyword>
<evidence type="ECO:0000256" key="1">
    <source>
        <dbReference type="ARBA" id="ARBA00009437"/>
    </source>
</evidence>
<evidence type="ECO:0000313" key="6">
    <source>
        <dbReference type="EMBL" id="HJC67289.1"/>
    </source>
</evidence>
<dbReference type="GO" id="GO:0003700">
    <property type="term" value="F:DNA-binding transcription factor activity"/>
    <property type="evidence" value="ECO:0007669"/>
    <property type="project" value="InterPro"/>
</dbReference>
<keyword evidence="4" id="KW-0804">Transcription</keyword>
<dbReference type="AlphaFoldDB" id="A0A9D2PUB4"/>
<proteinExistence type="inferred from homology"/>
<accession>A0A9D2PUB4</accession>
<dbReference type="EMBL" id="DWWB01000062">
    <property type="protein sequence ID" value="HJC67289.1"/>
    <property type="molecule type" value="Genomic_DNA"/>
</dbReference>
<dbReference type="FunFam" id="1.10.10.10:FF:000001">
    <property type="entry name" value="LysR family transcriptional regulator"/>
    <property type="match status" value="1"/>
</dbReference>
<evidence type="ECO:0000256" key="3">
    <source>
        <dbReference type="ARBA" id="ARBA00023125"/>
    </source>
</evidence>
<gene>
    <name evidence="6" type="ORF">H9931_11335</name>
</gene>
<dbReference type="PRINTS" id="PR00039">
    <property type="entry name" value="HTHLYSR"/>
</dbReference>
<comment type="caution">
    <text evidence="6">The sequence shown here is derived from an EMBL/GenBank/DDBJ whole genome shotgun (WGS) entry which is preliminary data.</text>
</comment>
<dbReference type="PANTHER" id="PTHR30126">
    <property type="entry name" value="HTH-TYPE TRANSCRIPTIONAL REGULATOR"/>
    <property type="match status" value="1"/>
</dbReference>
<dbReference type="Pfam" id="PF00126">
    <property type="entry name" value="HTH_1"/>
    <property type="match status" value="1"/>
</dbReference>
<dbReference type="InterPro" id="IPR005119">
    <property type="entry name" value="LysR_subst-bd"/>
</dbReference>
<sequence>MEFRQLKTFVTAAQMESFSRAAQELGYSQSAVTVQIRLLEEELGVKLFDRLGKRISLTAQGRRFLKQSLQILKEVNQAKETASQEGEMDNPLHIGTLESLCSAKLPEVLSYFRTHHPKVSIKITTATPARLYEMLDQNLLDLIYLLDRSRSNPEWEKVMEKREPIVFVTPPDWWGERPLQVKIEELTDKPFFLTEKNENYRRELDAFLEAHNLQLTPAVEISNTDFIIRQLKESGGISCLPFFAVEESLRKGELTVLEVEGMKMEMVRQIFYHKSKWKTREMEEFIRRVRGNMEENREKGGESCGNFIKP</sequence>
<comment type="similarity">
    <text evidence="1">Belongs to the LysR transcriptional regulatory family.</text>
</comment>
<evidence type="ECO:0000313" key="7">
    <source>
        <dbReference type="Proteomes" id="UP000823863"/>
    </source>
</evidence>
<dbReference type="SUPFAM" id="SSF53850">
    <property type="entry name" value="Periplasmic binding protein-like II"/>
    <property type="match status" value="1"/>
</dbReference>
<dbReference type="InterPro" id="IPR000847">
    <property type="entry name" value="LysR_HTH_N"/>
</dbReference>